<keyword evidence="1" id="KW-0732">Signal</keyword>
<protein>
    <submittedName>
        <fullName evidence="2">Uncharacterized protein</fullName>
    </submittedName>
</protein>
<name>A0ABZ1BBN7_9ACTN</name>
<feature type="signal peptide" evidence="1">
    <location>
        <begin position="1"/>
        <end position="23"/>
    </location>
</feature>
<dbReference type="PROSITE" id="PS51257">
    <property type="entry name" value="PROKAR_LIPOPROTEIN"/>
    <property type="match status" value="1"/>
</dbReference>
<accession>A0ABZ1BBN7</accession>
<evidence type="ECO:0000313" key="3">
    <source>
        <dbReference type="Proteomes" id="UP001324287"/>
    </source>
</evidence>
<gene>
    <name evidence="2" type="ORF">U6N30_14750</name>
</gene>
<reference evidence="2 3" key="1">
    <citation type="submission" date="2023-12" db="EMBL/GenBank/DDBJ databases">
        <title>Blastococcus brunescens sp. nov., an actonobacterium isolated from sandstone collected in sahara desert.</title>
        <authorList>
            <person name="Gtari M."/>
            <person name="Ghodhbane F."/>
        </authorList>
    </citation>
    <scope>NUCLEOTIDE SEQUENCE [LARGE SCALE GENOMIC DNA]</scope>
    <source>
        <strain evidence="2 3">BMG 8361</strain>
    </source>
</reference>
<dbReference type="EMBL" id="CP141261">
    <property type="protein sequence ID" value="WRL67381.1"/>
    <property type="molecule type" value="Genomic_DNA"/>
</dbReference>
<sequence>MKRPLITSTCLALALAATSCGKAEEQGAAAAAAVVRRRPASPRTRSRWGP</sequence>
<evidence type="ECO:0000313" key="2">
    <source>
        <dbReference type="EMBL" id="WRL67381.1"/>
    </source>
</evidence>
<keyword evidence="3" id="KW-1185">Reference proteome</keyword>
<organism evidence="2 3">
    <name type="scientific">Blastococcus brunescens</name>
    <dbReference type="NCBI Taxonomy" id="1564165"/>
    <lineage>
        <taxon>Bacteria</taxon>
        <taxon>Bacillati</taxon>
        <taxon>Actinomycetota</taxon>
        <taxon>Actinomycetes</taxon>
        <taxon>Geodermatophilales</taxon>
        <taxon>Geodermatophilaceae</taxon>
        <taxon>Blastococcus</taxon>
    </lineage>
</organism>
<feature type="chain" id="PRO_5046723959" evidence="1">
    <location>
        <begin position="24"/>
        <end position="50"/>
    </location>
</feature>
<proteinExistence type="predicted"/>
<evidence type="ECO:0000256" key="1">
    <source>
        <dbReference type="SAM" id="SignalP"/>
    </source>
</evidence>
<dbReference type="Proteomes" id="UP001324287">
    <property type="component" value="Chromosome"/>
</dbReference>
<dbReference type="RefSeq" id="WP_324278688.1">
    <property type="nucleotide sequence ID" value="NZ_CP141261.1"/>
</dbReference>